<gene>
    <name evidence="1" type="ORF">NCTC10913_04224</name>
</gene>
<reference evidence="1 2" key="1">
    <citation type="submission" date="2018-11" db="EMBL/GenBank/DDBJ databases">
        <authorList>
            <consortium name="Pathogen Informatics"/>
        </authorList>
    </citation>
    <scope>NUCLEOTIDE SEQUENCE [LARGE SCALE GENOMIC DNA]</scope>
    <source>
        <strain evidence="1 2">NCTC10913</strain>
    </source>
</reference>
<accession>A0ABY6T049</accession>
<proteinExistence type="predicted"/>
<comment type="caution">
    <text evidence="1">The sequence shown here is derived from an EMBL/GenBank/DDBJ whole genome shotgun (WGS) entry which is preliminary data.</text>
</comment>
<dbReference type="Proteomes" id="UP000277570">
    <property type="component" value="Unassembled WGS sequence"/>
</dbReference>
<sequence>MDENELKGKVIQIKKFVSVEVKNIRAYRCGI</sequence>
<protein>
    <submittedName>
        <fullName evidence="1">Uncharacterized protein</fullName>
    </submittedName>
</protein>
<evidence type="ECO:0000313" key="1">
    <source>
        <dbReference type="EMBL" id="VDG73846.1"/>
    </source>
</evidence>
<organism evidence="1 2">
    <name type="scientific">Clostridium carnis</name>
    <dbReference type="NCBI Taxonomy" id="1530"/>
    <lineage>
        <taxon>Bacteria</taxon>
        <taxon>Bacillati</taxon>
        <taxon>Bacillota</taxon>
        <taxon>Clostridia</taxon>
        <taxon>Eubacteriales</taxon>
        <taxon>Clostridiaceae</taxon>
        <taxon>Clostridium</taxon>
    </lineage>
</organism>
<evidence type="ECO:0000313" key="2">
    <source>
        <dbReference type="Proteomes" id="UP000277570"/>
    </source>
</evidence>
<name>A0ABY6T049_9CLOT</name>
<dbReference type="EMBL" id="UYIN01000021">
    <property type="protein sequence ID" value="VDG73846.1"/>
    <property type="molecule type" value="Genomic_DNA"/>
</dbReference>
<keyword evidence="2" id="KW-1185">Reference proteome</keyword>